<keyword evidence="2" id="KW-1185">Reference proteome</keyword>
<name>A0ACB5T9E1_AMBMO</name>
<dbReference type="Proteomes" id="UP001165064">
    <property type="component" value="Unassembled WGS sequence"/>
</dbReference>
<protein>
    <submittedName>
        <fullName evidence="1">Unnamed protein product</fullName>
    </submittedName>
</protein>
<gene>
    <name evidence="1" type="ORF">Amon02_000635800</name>
</gene>
<evidence type="ECO:0000313" key="2">
    <source>
        <dbReference type="Proteomes" id="UP001165064"/>
    </source>
</evidence>
<evidence type="ECO:0000313" key="1">
    <source>
        <dbReference type="EMBL" id="GME83729.1"/>
    </source>
</evidence>
<dbReference type="EMBL" id="BSXS01004939">
    <property type="protein sequence ID" value="GME83729.1"/>
    <property type="molecule type" value="Genomic_DNA"/>
</dbReference>
<proteinExistence type="predicted"/>
<reference evidence="1" key="1">
    <citation type="submission" date="2023-04" db="EMBL/GenBank/DDBJ databases">
        <title>Ambrosiozyma monospora NBRC 10751.</title>
        <authorList>
            <person name="Ichikawa N."/>
            <person name="Sato H."/>
            <person name="Tonouchi N."/>
        </authorList>
    </citation>
    <scope>NUCLEOTIDE SEQUENCE</scope>
    <source>
        <strain evidence="1">NBRC 10751</strain>
    </source>
</reference>
<accession>A0ACB5T9E1</accession>
<organism evidence="1 2">
    <name type="scientific">Ambrosiozyma monospora</name>
    <name type="common">Yeast</name>
    <name type="synonym">Endomycopsis monosporus</name>
    <dbReference type="NCBI Taxonomy" id="43982"/>
    <lineage>
        <taxon>Eukaryota</taxon>
        <taxon>Fungi</taxon>
        <taxon>Dikarya</taxon>
        <taxon>Ascomycota</taxon>
        <taxon>Saccharomycotina</taxon>
        <taxon>Pichiomycetes</taxon>
        <taxon>Pichiales</taxon>
        <taxon>Pichiaceae</taxon>
        <taxon>Ambrosiozyma</taxon>
    </lineage>
</organism>
<comment type="caution">
    <text evidence="1">The sequence shown here is derived from an EMBL/GenBank/DDBJ whole genome shotgun (WGS) entry which is preliminary data.</text>
</comment>
<sequence length="200" mass="22934">MLIFDTCGSEEVELIRVISNVSKKICKKGSSCLIDTLNYLDHQVKGSISPLNPIKSKKDTSKMAKINQPSSQIKLTNVSLVRMKKGKKRFEIACYQNKVQDYRSKVEKDLDEVLQIPQVFLNVSKGQVAPTEELKKAFGTTDIDTIVMEILKKGEIQLSEKERQQQNEKLHNEILTIISTKCRLSDYLLKSRLYQLQERK</sequence>